<feature type="compositionally biased region" description="Basic and acidic residues" evidence="1">
    <location>
        <begin position="57"/>
        <end position="70"/>
    </location>
</feature>
<proteinExistence type="predicted"/>
<gene>
    <name evidence="2" type="ORF">BSTOLATCC_MIC37878</name>
</gene>
<comment type="caution">
    <text evidence="2">The sequence shown here is derived from an EMBL/GenBank/DDBJ whole genome shotgun (WGS) entry which is preliminary data.</text>
</comment>
<dbReference type="Proteomes" id="UP001162131">
    <property type="component" value="Unassembled WGS sequence"/>
</dbReference>
<name>A0AAU9JE00_9CILI</name>
<reference evidence="2" key="1">
    <citation type="submission" date="2021-09" db="EMBL/GenBank/DDBJ databases">
        <authorList>
            <consortium name="AG Swart"/>
            <person name="Singh M."/>
            <person name="Singh A."/>
            <person name="Seah K."/>
            <person name="Emmerich C."/>
        </authorList>
    </citation>
    <scope>NUCLEOTIDE SEQUENCE</scope>
    <source>
        <strain evidence="2">ATCC30299</strain>
    </source>
</reference>
<evidence type="ECO:0000256" key="1">
    <source>
        <dbReference type="SAM" id="MobiDB-lite"/>
    </source>
</evidence>
<accession>A0AAU9JE00</accession>
<protein>
    <recommendedName>
        <fullName evidence="4">RanBD1 domain-containing protein</fullName>
    </recommendedName>
</protein>
<dbReference type="EMBL" id="CAJZBQ010000037">
    <property type="protein sequence ID" value="CAG9325132.1"/>
    <property type="molecule type" value="Genomic_DNA"/>
</dbReference>
<dbReference type="AlphaFoldDB" id="A0AAU9JE00"/>
<feature type="region of interest" description="Disordered" evidence="1">
    <location>
        <begin position="1"/>
        <end position="35"/>
    </location>
</feature>
<evidence type="ECO:0000313" key="3">
    <source>
        <dbReference type="Proteomes" id="UP001162131"/>
    </source>
</evidence>
<evidence type="ECO:0000313" key="2">
    <source>
        <dbReference type="EMBL" id="CAG9325132.1"/>
    </source>
</evidence>
<feature type="compositionally biased region" description="Basic and acidic residues" evidence="1">
    <location>
        <begin position="22"/>
        <end position="35"/>
    </location>
</feature>
<keyword evidence="3" id="KW-1185">Reference proteome</keyword>
<organism evidence="2 3">
    <name type="scientific">Blepharisma stoltei</name>
    <dbReference type="NCBI Taxonomy" id="1481888"/>
    <lineage>
        <taxon>Eukaryota</taxon>
        <taxon>Sar</taxon>
        <taxon>Alveolata</taxon>
        <taxon>Ciliophora</taxon>
        <taxon>Postciliodesmatophora</taxon>
        <taxon>Heterotrichea</taxon>
        <taxon>Heterotrichida</taxon>
        <taxon>Blepharismidae</taxon>
        <taxon>Blepharisma</taxon>
    </lineage>
</organism>
<sequence>MKRRAEFQLEPDIETLPQYTEDTLRDEEKDQDKERKIYKVIRPSLGENSILSSDYKPVFKPENSKEEPKKPINPFESAINKPNPFASLANLPNPFLTKATDIKNSDARKETPTKLVKSSCFESLIGEISKEKTEELLRSLVAEENITPRRILPSNEMKYEKKINFDCKFKVGDKKKGDGVGEILHSKSNDKDIILFVFRNCIKKILFTGQFEKGSPWVKEKGKKEGKELIKIDLMQIPEKTKVNCEIIVDQEGFTDIDEKLKDMMKMLI</sequence>
<feature type="region of interest" description="Disordered" evidence="1">
    <location>
        <begin position="49"/>
        <end position="72"/>
    </location>
</feature>
<evidence type="ECO:0008006" key="4">
    <source>
        <dbReference type="Google" id="ProtNLM"/>
    </source>
</evidence>